<dbReference type="SUPFAM" id="SSF50353">
    <property type="entry name" value="Cytokine"/>
    <property type="match status" value="1"/>
</dbReference>
<dbReference type="AlphaFoldDB" id="A0A0P7XG56"/>
<protein>
    <submittedName>
        <fullName evidence="2">Fibroblast growth factor 10-like</fullName>
    </submittedName>
</protein>
<accession>A0A0P7XG56</accession>
<keyword evidence="1" id="KW-0732">Signal</keyword>
<dbReference type="EMBL" id="JARO02001527">
    <property type="protein sequence ID" value="KPP75189.1"/>
    <property type="molecule type" value="Genomic_DNA"/>
</dbReference>
<organism evidence="2 3">
    <name type="scientific">Scleropages formosus</name>
    <name type="common">Asian bonytongue</name>
    <name type="synonym">Osteoglossum formosum</name>
    <dbReference type="NCBI Taxonomy" id="113540"/>
    <lineage>
        <taxon>Eukaryota</taxon>
        <taxon>Metazoa</taxon>
        <taxon>Chordata</taxon>
        <taxon>Craniata</taxon>
        <taxon>Vertebrata</taxon>
        <taxon>Euteleostomi</taxon>
        <taxon>Actinopterygii</taxon>
        <taxon>Neopterygii</taxon>
        <taxon>Teleostei</taxon>
        <taxon>Osteoglossocephala</taxon>
        <taxon>Osteoglossomorpha</taxon>
        <taxon>Osteoglossiformes</taxon>
        <taxon>Osteoglossidae</taxon>
        <taxon>Scleropages</taxon>
    </lineage>
</organism>
<feature type="signal peptide" evidence="1">
    <location>
        <begin position="1"/>
        <end position="34"/>
    </location>
</feature>
<reference evidence="2 3" key="1">
    <citation type="submission" date="2015-08" db="EMBL/GenBank/DDBJ databases">
        <title>The genome of the Asian arowana (Scleropages formosus).</title>
        <authorList>
            <person name="Tan M.H."/>
            <person name="Gan H.M."/>
            <person name="Croft L.J."/>
            <person name="Austin C.M."/>
        </authorList>
    </citation>
    <scope>NUCLEOTIDE SEQUENCE [LARGE SCALE GENOMIC DNA]</scope>
    <source>
        <strain evidence="2">Aro1</strain>
    </source>
</reference>
<proteinExistence type="predicted"/>
<dbReference type="Proteomes" id="UP000034805">
    <property type="component" value="Unassembled WGS sequence"/>
</dbReference>
<sequence length="283" mass="31890">MWKWKVSKSAAVWSRLSCLSLLLALLLCSLPAACRDGLRPGRAPRGTNSSVVVGRHVRSYNHLQGDVRRRKLFSFQKFFLRIDKNGKVNGTKSKDDPFTALASTVCCGVLHSWLPLSCKRGLCHVETMWGLWMQAGALQGTDKFQLLVTAEGNRPFSLRPRPAVLLEEVPLHFQRGVAANVLFDNGEKEGWLYRSLALWFASKPLYNFSPVTAVGVFQLCTSPQAMERWACVETMPVSEPWCRQKRPQSFIWVPSLSFWSCSIARRLKPQIPLRLGSGEGLDR</sequence>
<evidence type="ECO:0000313" key="3">
    <source>
        <dbReference type="Proteomes" id="UP000034805"/>
    </source>
</evidence>
<name>A0A0P7XG56_SCLFO</name>
<evidence type="ECO:0000256" key="1">
    <source>
        <dbReference type="SAM" id="SignalP"/>
    </source>
</evidence>
<feature type="chain" id="PRO_5006145323" evidence="1">
    <location>
        <begin position="35"/>
        <end position="283"/>
    </location>
</feature>
<dbReference type="STRING" id="113540.ENSSFOP00015047763"/>
<evidence type="ECO:0000313" key="2">
    <source>
        <dbReference type="EMBL" id="KPP75189.1"/>
    </source>
</evidence>
<dbReference type="Gene3D" id="2.80.10.50">
    <property type="match status" value="1"/>
</dbReference>
<comment type="caution">
    <text evidence="2">The sequence shown here is derived from an EMBL/GenBank/DDBJ whole genome shotgun (WGS) entry which is preliminary data.</text>
</comment>
<gene>
    <name evidence="2" type="ORF">Z043_105582</name>
</gene>
<dbReference type="InterPro" id="IPR008996">
    <property type="entry name" value="IL1/FGF"/>
</dbReference>